<evidence type="ECO:0000313" key="3">
    <source>
        <dbReference type="Proteomes" id="UP000008021"/>
    </source>
</evidence>
<evidence type="ECO:0000256" key="1">
    <source>
        <dbReference type="SAM" id="MobiDB-lite"/>
    </source>
</evidence>
<feature type="region of interest" description="Disordered" evidence="1">
    <location>
        <begin position="1"/>
        <end position="35"/>
    </location>
</feature>
<organism evidence="2">
    <name type="scientific">Oryza meridionalis</name>
    <dbReference type="NCBI Taxonomy" id="40149"/>
    <lineage>
        <taxon>Eukaryota</taxon>
        <taxon>Viridiplantae</taxon>
        <taxon>Streptophyta</taxon>
        <taxon>Embryophyta</taxon>
        <taxon>Tracheophyta</taxon>
        <taxon>Spermatophyta</taxon>
        <taxon>Magnoliopsida</taxon>
        <taxon>Liliopsida</taxon>
        <taxon>Poales</taxon>
        <taxon>Poaceae</taxon>
        <taxon>BOP clade</taxon>
        <taxon>Oryzoideae</taxon>
        <taxon>Oryzeae</taxon>
        <taxon>Oryzinae</taxon>
        <taxon>Oryza</taxon>
    </lineage>
</organism>
<reference evidence="2" key="1">
    <citation type="submission" date="2015-04" db="UniProtKB">
        <authorList>
            <consortium name="EnsemblPlants"/>
        </authorList>
    </citation>
    <scope>IDENTIFICATION</scope>
</reference>
<keyword evidence="3" id="KW-1185">Reference proteome</keyword>
<dbReference type="Proteomes" id="UP000008021">
    <property type="component" value="Chromosome 6"/>
</dbReference>
<reference evidence="2" key="2">
    <citation type="submission" date="2018-05" db="EMBL/GenBank/DDBJ databases">
        <title>OmerRS3 (Oryza meridionalis Reference Sequence Version 3).</title>
        <authorList>
            <person name="Zhang J."/>
            <person name="Kudrna D."/>
            <person name="Lee S."/>
            <person name="Talag J."/>
            <person name="Welchert J."/>
            <person name="Wing R.A."/>
        </authorList>
    </citation>
    <scope>NUCLEOTIDE SEQUENCE [LARGE SCALE GENOMIC DNA]</scope>
    <source>
        <strain evidence="2">cv. OR44</strain>
    </source>
</reference>
<dbReference type="Gramene" id="OMERI06G25560.1">
    <property type="protein sequence ID" value="OMERI06G25560.1"/>
    <property type="gene ID" value="OMERI06G25560"/>
</dbReference>
<sequence length="121" mass="13881">MEKEELAKKSTMGIDLNVVPTDEDDGSRDTPKKAATAKNFDLTVMRSDGDDGSRQTRKKVARNFDLNVKLEEPDKEEMKTDSAPHDEAAPEKDIYQVDESTKAFISELRKLYFPIFERFDY</sequence>
<dbReference type="AlphaFoldDB" id="A0A0E0E5K7"/>
<dbReference type="HOGENOM" id="CLU_2041777_0_0_1"/>
<proteinExistence type="predicted"/>
<name>A0A0E0E5K7_9ORYZ</name>
<protein>
    <submittedName>
        <fullName evidence="2">Uncharacterized protein</fullName>
    </submittedName>
</protein>
<evidence type="ECO:0000313" key="2">
    <source>
        <dbReference type="EnsemblPlants" id="OMERI06G25560.1"/>
    </source>
</evidence>
<dbReference type="EnsemblPlants" id="OMERI06G25560.1">
    <property type="protein sequence ID" value="OMERI06G25560.1"/>
    <property type="gene ID" value="OMERI06G25560"/>
</dbReference>
<feature type="region of interest" description="Disordered" evidence="1">
    <location>
        <begin position="70"/>
        <end position="92"/>
    </location>
</feature>
<accession>A0A0E0E5K7</accession>